<dbReference type="Pfam" id="PF13424">
    <property type="entry name" value="TPR_12"/>
    <property type="match status" value="1"/>
</dbReference>
<keyword evidence="1" id="KW-0808">Transferase</keyword>
<keyword evidence="2 5" id="KW-0547">Nucleotide-binding</keyword>
<dbReference type="CDD" id="cd14014">
    <property type="entry name" value="STKc_PknB_like"/>
    <property type="match status" value="1"/>
</dbReference>
<comment type="caution">
    <text evidence="8">The sequence shown here is derived from an EMBL/GenBank/DDBJ whole genome shotgun (WGS) entry which is preliminary data.</text>
</comment>
<keyword evidence="8" id="KW-0723">Serine/threonine-protein kinase</keyword>
<protein>
    <submittedName>
        <fullName evidence="8">Serine/threonine protein kinase</fullName>
    </submittedName>
</protein>
<evidence type="ECO:0000313" key="8">
    <source>
        <dbReference type="EMBL" id="NOT35039.1"/>
    </source>
</evidence>
<gene>
    <name evidence="8" type="ORF">HOP12_12865</name>
</gene>
<evidence type="ECO:0000256" key="4">
    <source>
        <dbReference type="ARBA" id="ARBA00022840"/>
    </source>
</evidence>
<keyword evidence="4 5" id="KW-0067">ATP-binding</keyword>
<evidence type="ECO:0000313" key="9">
    <source>
        <dbReference type="Proteomes" id="UP000580839"/>
    </source>
</evidence>
<evidence type="ECO:0000256" key="1">
    <source>
        <dbReference type="ARBA" id="ARBA00022679"/>
    </source>
</evidence>
<dbReference type="PANTHER" id="PTHR43289:SF34">
    <property type="entry name" value="SERINE_THREONINE-PROTEIN KINASE YBDM-RELATED"/>
    <property type="match status" value="1"/>
</dbReference>
<reference evidence="8 9" key="1">
    <citation type="submission" date="2020-04" db="EMBL/GenBank/DDBJ databases">
        <title>Metagenomic profiling of ammonia- and methane-oxidizing microorganisms in a Dutch drinking water treatment plant.</title>
        <authorList>
            <person name="Poghosyan L."/>
            <person name="Leucker S."/>
        </authorList>
    </citation>
    <scope>NUCLEOTIDE SEQUENCE [LARGE SCALE GENOMIC DNA]</scope>
    <source>
        <strain evidence="8">S-RSF-IL-03</strain>
    </source>
</reference>
<feature type="non-terminal residue" evidence="8">
    <location>
        <position position="712"/>
    </location>
</feature>
<dbReference type="Gene3D" id="1.25.40.10">
    <property type="entry name" value="Tetratricopeptide repeat domain"/>
    <property type="match status" value="1"/>
</dbReference>
<dbReference type="AlphaFoldDB" id="A0A849T151"/>
<keyword evidence="6" id="KW-0812">Transmembrane</keyword>
<sequence>MDSRTWEAIETIFHAALERSPTERERFVAEACAGDSTLRAEVTAMLAAHTATGLRIEDSLLRALLEPGPALRASTRAGAWRLVEPLGEGGMGDVWLAERADGAYEQRAAIKLVRAGLRSFDLIARFLRERQVLAQLTHPNIARLLDGGTTEDGTPFLAMEFVAGQPIHTWCLERSLPLAERLRLFAQVCDAVRFAHANLVIHRDIKPGNILVTSEGRPVLLDFGVAKLLEPDSRDGLRTQADDRILTPDYAAPEQLRGDPITTATDVWGLGMLLLELVTGKQAFRSEGRPFAEVERRLVEWQPPRPSDRVADRSLARALRGDLDAIVLTALHHDPARRYRSADQLAADIDRFLRGLPIEARPDSARYRIAKFVRRHRLPVAAATALALTLAAFAAVATLQARRIALERDHARAEETRATRVLSMLVELFEVSNPRNHPGGDSLRVGDLLKLFESRIEGATDQPLIQGRLWETMASIHGSRSQLAAQRAALDRALTAARTARSEDLALRIRVAQAVLAARLEGQDVAVPRLEAALADHVARYGADDVRTADAMAWLGGIHPEREKRVALLERAYAIRQRIEPSGSVEMAAVLNSLAGNRWAEGAFDRALTEYDRGIAMLSRFVSADNPELLTIRFNRADCMASTGSFEDALPELCDVLARRRRVLGSENTATAASLMSLGQLYSNLGRHAEAADTIRAGLATLLRVFGPGTHA</sequence>
<dbReference type="Proteomes" id="UP000580839">
    <property type="component" value="Unassembled WGS sequence"/>
</dbReference>
<dbReference type="SMART" id="SM00220">
    <property type="entry name" value="S_TKc"/>
    <property type="match status" value="1"/>
</dbReference>
<keyword evidence="6" id="KW-0472">Membrane</keyword>
<organism evidence="8 9">
    <name type="scientific">Eiseniibacteriota bacterium</name>
    <dbReference type="NCBI Taxonomy" id="2212470"/>
    <lineage>
        <taxon>Bacteria</taxon>
        <taxon>Candidatus Eiseniibacteriota</taxon>
    </lineage>
</organism>
<dbReference type="InterPro" id="IPR011990">
    <property type="entry name" value="TPR-like_helical_dom_sf"/>
</dbReference>
<dbReference type="GO" id="GO:0005524">
    <property type="term" value="F:ATP binding"/>
    <property type="evidence" value="ECO:0007669"/>
    <property type="project" value="UniProtKB-UniRule"/>
</dbReference>
<keyword evidence="3 8" id="KW-0418">Kinase</keyword>
<dbReference type="GO" id="GO:0004674">
    <property type="term" value="F:protein serine/threonine kinase activity"/>
    <property type="evidence" value="ECO:0007669"/>
    <property type="project" value="UniProtKB-KW"/>
</dbReference>
<dbReference type="InterPro" id="IPR017441">
    <property type="entry name" value="Protein_kinase_ATP_BS"/>
</dbReference>
<evidence type="ECO:0000256" key="3">
    <source>
        <dbReference type="ARBA" id="ARBA00022777"/>
    </source>
</evidence>
<evidence type="ECO:0000256" key="6">
    <source>
        <dbReference type="SAM" id="Phobius"/>
    </source>
</evidence>
<dbReference type="SUPFAM" id="SSF56112">
    <property type="entry name" value="Protein kinase-like (PK-like)"/>
    <property type="match status" value="1"/>
</dbReference>
<evidence type="ECO:0000256" key="5">
    <source>
        <dbReference type="PROSITE-ProRule" id="PRU10141"/>
    </source>
</evidence>
<feature type="domain" description="Protein kinase" evidence="7">
    <location>
        <begin position="80"/>
        <end position="353"/>
    </location>
</feature>
<proteinExistence type="predicted"/>
<dbReference type="PROSITE" id="PS00107">
    <property type="entry name" value="PROTEIN_KINASE_ATP"/>
    <property type="match status" value="1"/>
</dbReference>
<dbReference type="Pfam" id="PF00069">
    <property type="entry name" value="Pkinase"/>
    <property type="match status" value="1"/>
</dbReference>
<dbReference type="InterPro" id="IPR011009">
    <property type="entry name" value="Kinase-like_dom_sf"/>
</dbReference>
<dbReference type="InterPro" id="IPR000719">
    <property type="entry name" value="Prot_kinase_dom"/>
</dbReference>
<feature type="binding site" evidence="5">
    <location>
        <position position="111"/>
    </location>
    <ligand>
        <name>ATP</name>
        <dbReference type="ChEBI" id="CHEBI:30616"/>
    </ligand>
</feature>
<dbReference type="Gene3D" id="1.10.510.10">
    <property type="entry name" value="Transferase(Phosphotransferase) domain 1"/>
    <property type="match status" value="1"/>
</dbReference>
<evidence type="ECO:0000259" key="7">
    <source>
        <dbReference type="PROSITE" id="PS50011"/>
    </source>
</evidence>
<evidence type="ECO:0000256" key="2">
    <source>
        <dbReference type="ARBA" id="ARBA00022741"/>
    </source>
</evidence>
<dbReference type="EMBL" id="JABFRW010000166">
    <property type="protein sequence ID" value="NOT35039.1"/>
    <property type="molecule type" value="Genomic_DNA"/>
</dbReference>
<dbReference type="PANTHER" id="PTHR43289">
    <property type="entry name" value="MITOGEN-ACTIVATED PROTEIN KINASE KINASE KINASE 20-RELATED"/>
    <property type="match status" value="1"/>
</dbReference>
<feature type="transmembrane region" description="Helical" evidence="6">
    <location>
        <begin position="378"/>
        <end position="399"/>
    </location>
</feature>
<dbReference type="PROSITE" id="PS50011">
    <property type="entry name" value="PROTEIN_KINASE_DOM"/>
    <property type="match status" value="1"/>
</dbReference>
<dbReference type="PROSITE" id="PS00108">
    <property type="entry name" value="PROTEIN_KINASE_ST"/>
    <property type="match status" value="1"/>
</dbReference>
<name>A0A849T151_UNCEI</name>
<dbReference type="Gene3D" id="3.30.200.20">
    <property type="entry name" value="Phosphorylase Kinase, domain 1"/>
    <property type="match status" value="1"/>
</dbReference>
<dbReference type="SUPFAM" id="SSF48452">
    <property type="entry name" value="TPR-like"/>
    <property type="match status" value="1"/>
</dbReference>
<dbReference type="InterPro" id="IPR008271">
    <property type="entry name" value="Ser/Thr_kinase_AS"/>
</dbReference>
<keyword evidence="6" id="KW-1133">Transmembrane helix</keyword>
<accession>A0A849T151</accession>